<dbReference type="GO" id="GO:0005886">
    <property type="term" value="C:plasma membrane"/>
    <property type="evidence" value="ECO:0007669"/>
    <property type="project" value="UniProtKB-SubCell"/>
</dbReference>
<evidence type="ECO:0000256" key="4">
    <source>
        <dbReference type="ARBA" id="ARBA00022989"/>
    </source>
</evidence>
<comment type="similarity">
    <text evidence="6">Belongs to the binding-protein-dependent transport system permease family.</text>
</comment>
<dbReference type="CDD" id="cd06261">
    <property type="entry name" value="TM_PBP2"/>
    <property type="match status" value="1"/>
</dbReference>
<dbReference type="InterPro" id="IPR051204">
    <property type="entry name" value="ABC_transp_perm/SBD"/>
</dbReference>
<evidence type="ECO:0000256" key="2">
    <source>
        <dbReference type="ARBA" id="ARBA00022448"/>
    </source>
</evidence>
<keyword evidence="2 6" id="KW-0813">Transport</keyword>
<dbReference type="Proteomes" id="UP000282515">
    <property type="component" value="Unassembled WGS sequence"/>
</dbReference>
<accession>A0A3L8PKW3</accession>
<feature type="transmembrane region" description="Helical" evidence="6">
    <location>
        <begin position="136"/>
        <end position="163"/>
    </location>
</feature>
<feature type="transmembrane region" description="Helical" evidence="6">
    <location>
        <begin position="88"/>
        <end position="115"/>
    </location>
</feature>
<keyword evidence="3 6" id="KW-0812">Transmembrane</keyword>
<evidence type="ECO:0000256" key="1">
    <source>
        <dbReference type="ARBA" id="ARBA00004141"/>
    </source>
</evidence>
<gene>
    <name evidence="8" type="ORF">D9V41_11735</name>
</gene>
<feature type="transmembrane region" description="Helical" evidence="6">
    <location>
        <begin position="20"/>
        <end position="47"/>
    </location>
</feature>
<dbReference type="RefSeq" id="WP_121794759.1">
    <property type="nucleotide sequence ID" value="NZ_RDBF01000008.1"/>
</dbReference>
<feature type="domain" description="ABC transmembrane type-1" evidence="7">
    <location>
        <begin position="22"/>
        <end position="205"/>
    </location>
</feature>
<evidence type="ECO:0000256" key="6">
    <source>
        <dbReference type="RuleBase" id="RU363032"/>
    </source>
</evidence>
<evidence type="ECO:0000313" key="8">
    <source>
        <dbReference type="EMBL" id="RLV55419.1"/>
    </source>
</evidence>
<keyword evidence="4 6" id="KW-1133">Transmembrane helix</keyword>
<evidence type="ECO:0000256" key="5">
    <source>
        <dbReference type="ARBA" id="ARBA00023136"/>
    </source>
</evidence>
<sequence>MTAVSDFFTFVAERWSILSFLAYQHVSLVVQTLLLATVLAIVVGVLASRTSWGVNVAQAFSAIGLTVPSYALLGLLVGIVSIGVLPSVIALVFFGFLPILRNVVVGLNGVDPALIESARGMGMSRLSTLVRLELPLAWPVIMTGVRVSAQMLMGIAAIAAYALGPGLGGYIFSGISRMGGANATNAIVAGTIGILILAVILDVALNLLTRFTTSKGISRV</sequence>
<reference evidence="8 9" key="1">
    <citation type="submission" date="2018-10" db="EMBL/GenBank/DDBJ databases">
        <title>Aeromicrobium sp. 9W16Y-2 whole genome shotgun sequence.</title>
        <authorList>
            <person name="Li F."/>
        </authorList>
    </citation>
    <scope>NUCLEOTIDE SEQUENCE [LARGE SCALE GENOMIC DNA]</scope>
    <source>
        <strain evidence="8 9">9W16Y-2</strain>
    </source>
</reference>
<evidence type="ECO:0000256" key="3">
    <source>
        <dbReference type="ARBA" id="ARBA00022692"/>
    </source>
</evidence>
<dbReference type="GO" id="GO:0055085">
    <property type="term" value="P:transmembrane transport"/>
    <property type="evidence" value="ECO:0007669"/>
    <property type="project" value="InterPro"/>
</dbReference>
<name>A0A3L8PKW3_9ACTN</name>
<dbReference type="Gene3D" id="1.10.3720.10">
    <property type="entry name" value="MetI-like"/>
    <property type="match status" value="1"/>
</dbReference>
<evidence type="ECO:0000313" key="9">
    <source>
        <dbReference type="Proteomes" id="UP000282515"/>
    </source>
</evidence>
<comment type="subcellular location">
    <subcellularLocation>
        <location evidence="6">Cell membrane</location>
        <topology evidence="6">Multi-pass membrane protein</topology>
    </subcellularLocation>
    <subcellularLocation>
        <location evidence="1">Membrane</location>
        <topology evidence="1">Multi-pass membrane protein</topology>
    </subcellularLocation>
</comment>
<dbReference type="GO" id="GO:0031460">
    <property type="term" value="P:glycine betaine transport"/>
    <property type="evidence" value="ECO:0007669"/>
    <property type="project" value="TreeGrafter"/>
</dbReference>
<dbReference type="PANTHER" id="PTHR30177">
    <property type="entry name" value="GLYCINE BETAINE/L-PROLINE TRANSPORT SYSTEM PERMEASE PROTEIN PROW"/>
    <property type="match status" value="1"/>
</dbReference>
<organism evidence="8 9">
    <name type="scientific">Aeromicrobium phragmitis</name>
    <dbReference type="NCBI Taxonomy" id="2478914"/>
    <lineage>
        <taxon>Bacteria</taxon>
        <taxon>Bacillati</taxon>
        <taxon>Actinomycetota</taxon>
        <taxon>Actinomycetes</taxon>
        <taxon>Propionibacteriales</taxon>
        <taxon>Nocardioidaceae</taxon>
        <taxon>Aeromicrobium</taxon>
    </lineage>
</organism>
<dbReference type="PROSITE" id="PS50928">
    <property type="entry name" value="ABC_TM1"/>
    <property type="match status" value="1"/>
</dbReference>
<proteinExistence type="inferred from homology"/>
<dbReference type="InterPro" id="IPR035906">
    <property type="entry name" value="MetI-like_sf"/>
</dbReference>
<protein>
    <submittedName>
        <fullName evidence="8">ABC transporter permease</fullName>
    </submittedName>
</protein>
<dbReference type="PANTHER" id="PTHR30177:SF4">
    <property type="entry name" value="OSMOPROTECTANT IMPORT PERMEASE PROTEIN OSMW"/>
    <property type="match status" value="1"/>
</dbReference>
<evidence type="ECO:0000259" key="7">
    <source>
        <dbReference type="PROSITE" id="PS50928"/>
    </source>
</evidence>
<keyword evidence="9" id="KW-1185">Reference proteome</keyword>
<feature type="transmembrane region" description="Helical" evidence="6">
    <location>
        <begin position="183"/>
        <end position="209"/>
    </location>
</feature>
<dbReference type="Pfam" id="PF00528">
    <property type="entry name" value="BPD_transp_1"/>
    <property type="match status" value="1"/>
</dbReference>
<feature type="transmembrane region" description="Helical" evidence="6">
    <location>
        <begin position="59"/>
        <end position="82"/>
    </location>
</feature>
<dbReference type="SUPFAM" id="SSF161098">
    <property type="entry name" value="MetI-like"/>
    <property type="match status" value="1"/>
</dbReference>
<dbReference type="OrthoDB" id="9801163at2"/>
<comment type="caution">
    <text evidence="8">The sequence shown here is derived from an EMBL/GenBank/DDBJ whole genome shotgun (WGS) entry which is preliminary data.</text>
</comment>
<dbReference type="EMBL" id="RDBF01000008">
    <property type="protein sequence ID" value="RLV55419.1"/>
    <property type="molecule type" value="Genomic_DNA"/>
</dbReference>
<keyword evidence="5 6" id="KW-0472">Membrane</keyword>
<dbReference type="AlphaFoldDB" id="A0A3L8PKW3"/>
<dbReference type="InterPro" id="IPR000515">
    <property type="entry name" value="MetI-like"/>
</dbReference>